<dbReference type="NCBIfam" id="TIGR00125">
    <property type="entry name" value="cyt_tran_rel"/>
    <property type="match status" value="1"/>
</dbReference>
<gene>
    <name evidence="4" type="primary">nadR</name>
    <name evidence="4" type="ORF">D3H55_16785</name>
</gene>
<dbReference type="PIRSF" id="PIRSF004776">
    <property type="entry name" value="NadR_NMNAT/RNK"/>
    <property type="match status" value="1"/>
</dbReference>
<evidence type="ECO:0000259" key="2">
    <source>
        <dbReference type="Pfam" id="PF01467"/>
    </source>
</evidence>
<dbReference type="InterPro" id="IPR052735">
    <property type="entry name" value="NAD_biosynth-regulator"/>
</dbReference>
<feature type="domain" description="Cytidyltransferase-like" evidence="2">
    <location>
        <begin position="6"/>
        <end position="147"/>
    </location>
</feature>
<feature type="binding site" evidence="1">
    <location>
        <begin position="138"/>
        <end position="140"/>
    </location>
    <ligand>
        <name>NAD(+)</name>
        <dbReference type="ChEBI" id="CHEBI:57540"/>
        <label>1</label>
    </ligand>
</feature>
<feature type="binding site" evidence="1">
    <location>
        <begin position="110"/>
        <end position="112"/>
    </location>
    <ligand>
        <name>NAD(+)</name>
        <dbReference type="ChEBI" id="CHEBI:57540"/>
        <label>1</label>
    </ligand>
</feature>
<dbReference type="InterPro" id="IPR027417">
    <property type="entry name" value="P-loop_NTPase"/>
</dbReference>
<dbReference type="AlphaFoldDB" id="A0A3A1QW91"/>
<keyword evidence="1" id="KW-0547">Nucleotide-binding</keyword>
<dbReference type="RefSeq" id="WP_119548476.1">
    <property type="nucleotide sequence ID" value="NZ_QXIR01000026.1"/>
</dbReference>
<evidence type="ECO:0000259" key="3">
    <source>
        <dbReference type="Pfam" id="PF13521"/>
    </source>
</evidence>
<keyword evidence="4" id="KW-0418">Kinase</keyword>
<reference evidence="4 5" key="1">
    <citation type="submission" date="2018-09" db="EMBL/GenBank/DDBJ databases">
        <title>Bacillus saliacetes sp. nov., isolated from Thai shrimp paste (Ka-pi).</title>
        <authorList>
            <person name="Daroonpunt R."/>
            <person name="Tanasupawat S."/>
            <person name="Yiamsombut S."/>
        </authorList>
    </citation>
    <scope>NUCLEOTIDE SEQUENCE [LARGE SCALE GENOMIC DNA]</scope>
    <source>
        <strain evidence="4 5">SKP7-4</strain>
    </source>
</reference>
<dbReference type="InterPro" id="IPR038727">
    <property type="entry name" value="NadR/Ttd14_AAA_dom"/>
</dbReference>
<dbReference type="EMBL" id="QXIR01000026">
    <property type="protein sequence ID" value="RIW30392.1"/>
    <property type="molecule type" value="Genomic_DNA"/>
</dbReference>
<feature type="domain" description="NadR/Ttd14 AAA" evidence="3">
    <location>
        <begin position="168"/>
        <end position="327"/>
    </location>
</feature>
<name>A0A3A1QW91_9BACI</name>
<dbReference type="Gene3D" id="3.40.50.300">
    <property type="entry name" value="P-loop containing nucleotide triphosphate hydrolases"/>
    <property type="match status" value="1"/>
</dbReference>
<dbReference type="NCBIfam" id="NF005988">
    <property type="entry name" value="PRK08099.1"/>
    <property type="match status" value="1"/>
</dbReference>
<dbReference type="GO" id="GO:0009435">
    <property type="term" value="P:NAD+ biosynthetic process"/>
    <property type="evidence" value="ECO:0007669"/>
    <property type="project" value="InterPro"/>
</dbReference>
<organism evidence="4 5">
    <name type="scientific">Bacillus salacetis</name>
    <dbReference type="NCBI Taxonomy" id="2315464"/>
    <lineage>
        <taxon>Bacteria</taxon>
        <taxon>Bacillati</taxon>
        <taxon>Bacillota</taxon>
        <taxon>Bacilli</taxon>
        <taxon>Bacillales</taxon>
        <taxon>Bacillaceae</taxon>
        <taxon>Bacillus</taxon>
    </lineage>
</organism>
<feature type="binding site" evidence="1">
    <location>
        <position position="15"/>
    </location>
    <ligand>
        <name>NAD(+)</name>
        <dbReference type="ChEBI" id="CHEBI:57540"/>
        <label>1</label>
    </ligand>
</feature>
<sequence length="345" mass="39683">MKTVGFFGGKFLPLHQGHVLAIIEASSTVDELYIILSRSEERDRITCEKTHFPYITGRVRLRWLHQLTKDMENVHVLSIEDDGGEDEYDWELGAKKIKQAIGKPITHVFSSEKDYDLIFQQLYKNSTHVLIDPDRIMMPVSATKIRTEGVYANWDFIPKVVQPFFVKKIVIIGTESCGKSTLTRNLATIYNTTFVEEYGRTLCEEIGGCDEIILEEDFPLIAYGHKMKEHQAQSAANKVMFIDTEATVTQFYSELYLDRQQNVIDEIAKTQQYDLCLYLEPDVKWVNDGLRVHGEPAIRSENDQRLKELLKQNGTPYQIITGTYQEKMKKAMNAVNRLLGFSPLE</sequence>
<dbReference type="Pfam" id="PF13521">
    <property type="entry name" value="AAA_28"/>
    <property type="match status" value="1"/>
</dbReference>
<dbReference type="Pfam" id="PF01467">
    <property type="entry name" value="CTP_transf_like"/>
    <property type="match status" value="1"/>
</dbReference>
<dbReference type="InterPro" id="IPR014729">
    <property type="entry name" value="Rossmann-like_a/b/a_fold"/>
</dbReference>
<accession>A0A3A1QW91</accession>
<dbReference type="SUPFAM" id="SSF52374">
    <property type="entry name" value="Nucleotidylyl transferase"/>
    <property type="match status" value="1"/>
</dbReference>
<dbReference type="InterPro" id="IPR004821">
    <property type="entry name" value="Cyt_trans-like"/>
</dbReference>
<dbReference type="PANTHER" id="PTHR37512">
    <property type="entry name" value="TRIFUNCTIONAL NAD BIOSYNTHESIS/REGULATOR PROTEIN NADR"/>
    <property type="match status" value="1"/>
</dbReference>
<evidence type="ECO:0000256" key="1">
    <source>
        <dbReference type="PIRSR" id="PIRSR004776-1"/>
    </source>
</evidence>
<keyword evidence="4" id="KW-0548">Nucleotidyltransferase</keyword>
<evidence type="ECO:0000313" key="5">
    <source>
        <dbReference type="Proteomes" id="UP000265801"/>
    </source>
</evidence>
<dbReference type="GO" id="GO:0000309">
    <property type="term" value="F:nicotinamide-nucleotide adenylyltransferase activity"/>
    <property type="evidence" value="ECO:0007669"/>
    <property type="project" value="UniProtKB-EC"/>
</dbReference>
<comment type="caution">
    <text evidence="4">The sequence shown here is derived from an EMBL/GenBank/DDBJ whole genome shotgun (WGS) entry which is preliminary data.</text>
</comment>
<dbReference type="Gene3D" id="3.40.50.620">
    <property type="entry name" value="HUPs"/>
    <property type="match status" value="1"/>
</dbReference>
<evidence type="ECO:0000313" key="4">
    <source>
        <dbReference type="EMBL" id="RIW30392.1"/>
    </source>
</evidence>
<dbReference type="Proteomes" id="UP000265801">
    <property type="component" value="Unassembled WGS sequence"/>
</dbReference>
<feature type="binding site" evidence="1">
    <location>
        <position position="42"/>
    </location>
    <ligand>
        <name>NAD(+)</name>
        <dbReference type="ChEBI" id="CHEBI:57540"/>
        <label>1</label>
    </ligand>
</feature>
<dbReference type="EC" id="2.7.7.1" evidence="4"/>
<dbReference type="GO" id="GO:0000166">
    <property type="term" value="F:nucleotide binding"/>
    <property type="evidence" value="ECO:0007669"/>
    <property type="project" value="UniProtKB-KW"/>
</dbReference>
<dbReference type="OrthoDB" id="9802794at2"/>
<dbReference type="GO" id="GO:0050262">
    <property type="term" value="F:ribosylnicotinamide kinase activity"/>
    <property type="evidence" value="ECO:0007669"/>
    <property type="project" value="UniProtKB-EC"/>
</dbReference>
<keyword evidence="5" id="KW-1185">Reference proteome</keyword>
<protein>
    <submittedName>
        <fullName evidence="4">Multifunctional transcriptional regulator/nicotinamide-nucleotide adenylyltransferase/ribosylnicotinamide kinase NadR</fullName>
        <ecNumber evidence="4">2.7.1.22</ecNumber>
        <ecNumber evidence="4">2.7.7.1</ecNumber>
    </submittedName>
</protein>
<dbReference type="InterPro" id="IPR016429">
    <property type="entry name" value="NAD_NadR"/>
</dbReference>
<dbReference type="EC" id="2.7.1.22" evidence="4"/>
<dbReference type="SUPFAM" id="SSF52540">
    <property type="entry name" value="P-loop containing nucleoside triphosphate hydrolases"/>
    <property type="match status" value="1"/>
</dbReference>
<dbReference type="PANTHER" id="PTHR37512:SF1">
    <property type="entry name" value="NADR_TTD14 AAA DOMAIN-CONTAINING PROTEIN"/>
    <property type="match status" value="1"/>
</dbReference>
<proteinExistence type="predicted"/>
<keyword evidence="4" id="KW-0808">Transferase</keyword>